<dbReference type="Proteomes" id="UP000199673">
    <property type="component" value="Unassembled WGS sequence"/>
</dbReference>
<name>A0A1I7BEN2_9BACT</name>
<keyword evidence="2" id="KW-1185">Reference proteome</keyword>
<dbReference type="EMBL" id="FPBF01000003">
    <property type="protein sequence ID" value="SFT85615.1"/>
    <property type="molecule type" value="Genomic_DNA"/>
</dbReference>
<organism evidence="1 2">
    <name type="scientific">Algoriphagus locisalis</name>
    <dbReference type="NCBI Taxonomy" id="305507"/>
    <lineage>
        <taxon>Bacteria</taxon>
        <taxon>Pseudomonadati</taxon>
        <taxon>Bacteroidota</taxon>
        <taxon>Cytophagia</taxon>
        <taxon>Cytophagales</taxon>
        <taxon>Cyclobacteriaceae</taxon>
        <taxon>Algoriphagus</taxon>
    </lineage>
</organism>
<evidence type="ECO:0000313" key="2">
    <source>
        <dbReference type="Proteomes" id="UP000199673"/>
    </source>
</evidence>
<accession>A0A1I7BEN2</accession>
<proteinExistence type="predicted"/>
<dbReference type="STRING" id="305507.SAMN04489724_2349"/>
<gene>
    <name evidence="1" type="ORF">SAMN04489724_2349</name>
</gene>
<dbReference type="AlphaFoldDB" id="A0A1I7BEN2"/>
<sequence>MNTRDKFLPLMVIRRYLKLTYNYCSSNNLLDLKIEDLSSMELPFKIDLLPTKFPKPNLLELNKDRISNLR</sequence>
<protein>
    <submittedName>
        <fullName evidence="1">Uncharacterized protein</fullName>
    </submittedName>
</protein>
<evidence type="ECO:0000313" key="1">
    <source>
        <dbReference type="EMBL" id="SFT85615.1"/>
    </source>
</evidence>
<reference evidence="2" key="1">
    <citation type="submission" date="2016-10" db="EMBL/GenBank/DDBJ databases">
        <authorList>
            <person name="Varghese N."/>
            <person name="Submissions S."/>
        </authorList>
    </citation>
    <scope>NUCLEOTIDE SEQUENCE [LARGE SCALE GENOMIC DNA]</scope>
    <source>
        <strain evidence="2">DSM 23445</strain>
    </source>
</reference>